<organism evidence="1">
    <name type="scientific">marine sediment metagenome</name>
    <dbReference type="NCBI Taxonomy" id="412755"/>
    <lineage>
        <taxon>unclassified sequences</taxon>
        <taxon>metagenomes</taxon>
        <taxon>ecological metagenomes</taxon>
    </lineage>
</organism>
<comment type="caution">
    <text evidence="1">The sequence shown here is derived from an EMBL/GenBank/DDBJ whole genome shotgun (WGS) entry which is preliminary data.</text>
</comment>
<name>X0Y8Q2_9ZZZZ</name>
<dbReference type="EMBL" id="BARS01053894">
    <property type="protein sequence ID" value="GAG43677.1"/>
    <property type="molecule type" value="Genomic_DNA"/>
</dbReference>
<feature type="non-terminal residue" evidence="1">
    <location>
        <position position="1"/>
    </location>
</feature>
<evidence type="ECO:0000313" key="1">
    <source>
        <dbReference type="EMBL" id="GAG43677.1"/>
    </source>
</evidence>
<dbReference type="AlphaFoldDB" id="X0Y8Q2"/>
<accession>X0Y8Q2</accession>
<gene>
    <name evidence="1" type="ORF">S01H1_79884</name>
</gene>
<sequence>TSCVSGRNEIGVGDYDSARTPAQLIEETFLKRSLLTRGFRNGRKLSGGR</sequence>
<protein>
    <submittedName>
        <fullName evidence="1">Uncharacterized protein</fullName>
    </submittedName>
</protein>
<reference evidence="1" key="1">
    <citation type="journal article" date="2014" name="Front. Microbiol.">
        <title>High frequency of phylogenetically diverse reductive dehalogenase-homologous genes in deep subseafloor sedimentary metagenomes.</title>
        <authorList>
            <person name="Kawai M."/>
            <person name="Futagami T."/>
            <person name="Toyoda A."/>
            <person name="Takaki Y."/>
            <person name="Nishi S."/>
            <person name="Hori S."/>
            <person name="Arai W."/>
            <person name="Tsubouchi T."/>
            <person name="Morono Y."/>
            <person name="Uchiyama I."/>
            <person name="Ito T."/>
            <person name="Fujiyama A."/>
            <person name="Inagaki F."/>
            <person name="Takami H."/>
        </authorList>
    </citation>
    <scope>NUCLEOTIDE SEQUENCE</scope>
    <source>
        <strain evidence="1">Expedition CK06-06</strain>
    </source>
</reference>
<proteinExistence type="predicted"/>